<keyword evidence="1" id="KW-0963">Cytoplasm</keyword>
<dbReference type="PIRSF" id="PIRSF016281">
    <property type="entry name" value="EIF-3_zeta"/>
    <property type="match status" value="1"/>
</dbReference>
<dbReference type="AlphaFoldDB" id="A0A9J2PMD0"/>
<accession>A0A9J2PMD0</accession>
<keyword evidence="3" id="KW-0694">RNA-binding</keyword>
<dbReference type="WBParaSite" id="ALUE_0001109201-mRNA-1">
    <property type="protein sequence ID" value="ALUE_0001109201-mRNA-1"/>
    <property type="gene ID" value="ALUE_0001109201"/>
</dbReference>
<feature type="region of interest" description="Disordered" evidence="6">
    <location>
        <begin position="88"/>
        <end position="108"/>
    </location>
</feature>
<dbReference type="Proteomes" id="UP000036681">
    <property type="component" value="Unplaced"/>
</dbReference>
<dbReference type="GO" id="GO:0003723">
    <property type="term" value="F:RNA binding"/>
    <property type="evidence" value="ECO:0007669"/>
    <property type="project" value="UniProtKB-KW"/>
</dbReference>
<evidence type="ECO:0000313" key="7">
    <source>
        <dbReference type="Proteomes" id="UP000036681"/>
    </source>
</evidence>
<protein>
    <recommendedName>
        <fullName evidence="5">Eukaryotic translation initiation factor 3 subunit p66</fullName>
    </recommendedName>
</protein>
<evidence type="ECO:0000256" key="3">
    <source>
        <dbReference type="ARBA" id="ARBA00022884"/>
    </source>
</evidence>
<dbReference type="Pfam" id="PF05091">
    <property type="entry name" value="eIF-3_zeta"/>
    <property type="match status" value="2"/>
</dbReference>
<keyword evidence="7" id="KW-1185">Reference proteome</keyword>
<dbReference type="GO" id="GO:0003743">
    <property type="term" value="F:translation initiation factor activity"/>
    <property type="evidence" value="ECO:0007669"/>
    <property type="project" value="UniProtKB-KW"/>
</dbReference>
<keyword evidence="2" id="KW-0396">Initiation factor</keyword>
<dbReference type="GO" id="GO:0005852">
    <property type="term" value="C:eukaryotic translation initiation factor 3 complex"/>
    <property type="evidence" value="ECO:0007669"/>
    <property type="project" value="InterPro"/>
</dbReference>
<organism evidence="7 8">
    <name type="scientific">Ascaris lumbricoides</name>
    <name type="common">Giant roundworm</name>
    <dbReference type="NCBI Taxonomy" id="6252"/>
    <lineage>
        <taxon>Eukaryota</taxon>
        <taxon>Metazoa</taxon>
        <taxon>Ecdysozoa</taxon>
        <taxon>Nematoda</taxon>
        <taxon>Chromadorea</taxon>
        <taxon>Rhabditida</taxon>
        <taxon>Spirurina</taxon>
        <taxon>Ascaridomorpha</taxon>
        <taxon>Ascaridoidea</taxon>
        <taxon>Ascarididae</taxon>
        <taxon>Ascaris</taxon>
    </lineage>
</organism>
<evidence type="ECO:0000256" key="1">
    <source>
        <dbReference type="ARBA" id="ARBA00022490"/>
    </source>
</evidence>
<sequence length="635" mass="72284">MSSDGESAQLRHDIQVEKAKIRTEKNRLRLLLSQGRPPLDVAEGADNRAQCGSVGSVEHSQDQPHQQANKCDRIGKVADWIGVNQFGDRNRRNDRYSNHYSSGAGGSEYDYVHDDDDSTFQLVDTTKPHRSTVQRSARMRQQHFVYVRSLRKIIQKEEERRKQATYEQNQKIKRIIAKEQQRAFKQWQKRGGGNRGQGRDRGWYSRWDKRSLKDLPASIIVRPEWQLLEEMDFLRLAKLSLPNVDPGQDINGHRYGRLYFYDKCFDKVTVKTERPLQRCGGTFYNVTTTEDPIIQQLAREDAGNVFATDVILATLMAATRSVHSWDVVAYRVGDKLFFDKRKTADFSNPVDGLTVNETSAFAPQSDDTSSINHPRNLATEALYVNQNFRRMVLKRNEDSYKYDHANVPFDDGEEGADSCVAYKYRLWLLGEMANGKEIRLVCRTEQDGVMLAPNGEIQTLTIKALNEWDPKLSGGVDWRSRLDTQKGAVLATELQNNSCKLAKWTLQALLAGSDVMKFGYSFQILELLVTSNKGLAVRRGTVGGGERVRSYVSRVNARNSADHMILGTQQSKPEEFASNIALNLDNAWGIVRCIVDQCMEQPAGKYLLFKEPNKVLFNGFSSFLRLKTPLGWSYI</sequence>
<dbReference type="InterPro" id="IPR007783">
    <property type="entry name" value="eIF3d"/>
</dbReference>
<evidence type="ECO:0000313" key="8">
    <source>
        <dbReference type="WBParaSite" id="ALUE_0001109201-mRNA-1"/>
    </source>
</evidence>
<feature type="compositionally biased region" description="Basic and acidic residues" evidence="6">
    <location>
        <begin position="88"/>
        <end position="97"/>
    </location>
</feature>
<evidence type="ECO:0000256" key="2">
    <source>
        <dbReference type="ARBA" id="ARBA00022540"/>
    </source>
</evidence>
<dbReference type="PANTHER" id="PTHR12399:SF0">
    <property type="entry name" value="EUKARYOTIC TRANSLATION INITIATION FACTOR 3 SUBUNIT D"/>
    <property type="match status" value="1"/>
</dbReference>
<dbReference type="PANTHER" id="PTHR12399">
    <property type="entry name" value="EUKARYOTIC TRANSLATION INITIATION FACTOR 3 SUBUNIT 7"/>
    <property type="match status" value="1"/>
</dbReference>
<evidence type="ECO:0000256" key="4">
    <source>
        <dbReference type="ARBA" id="ARBA00022917"/>
    </source>
</evidence>
<name>A0A9J2PMD0_ASCLU</name>
<reference evidence="8" key="1">
    <citation type="submission" date="2023-03" db="UniProtKB">
        <authorList>
            <consortium name="WormBaseParasite"/>
        </authorList>
    </citation>
    <scope>IDENTIFICATION</scope>
</reference>
<keyword evidence="4" id="KW-0648">Protein biosynthesis</keyword>
<proteinExistence type="predicted"/>
<evidence type="ECO:0000256" key="5">
    <source>
        <dbReference type="ARBA" id="ARBA00033202"/>
    </source>
</evidence>
<evidence type="ECO:0000256" key="6">
    <source>
        <dbReference type="SAM" id="MobiDB-lite"/>
    </source>
</evidence>